<dbReference type="InterPro" id="IPR031730">
    <property type="entry name" value="Carbam_trans_C"/>
</dbReference>
<evidence type="ECO:0000256" key="2">
    <source>
        <dbReference type="SAM" id="MobiDB-lite"/>
    </source>
</evidence>
<dbReference type="InterPro" id="IPR003696">
    <property type="entry name" value="Carbtransf_dom"/>
</dbReference>
<organism evidence="3">
    <name type="scientific">Brevirhabdus pacifica</name>
    <dbReference type="NCBI Taxonomy" id="1267768"/>
    <lineage>
        <taxon>Bacteria</taxon>
        <taxon>Pseudomonadati</taxon>
        <taxon>Pseudomonadota</taxon>
        <taxon>Alphaproteobacteria</taxon>
        <taxon>Rhodobacterales</taxon>
        <taxon>Paracoccaceae</taxon>
        <taxon>Brevirhabdus</taxon>
    </lineage>
</organism>
<dbReference type="EMBL" id="CP019127">
    <property type="protein sequence ID" value="APX91400.1"/>
    <property type="molecule type" value="Genomic_DNA"/>
</dbReference>
<protein>
    <submittedName>
        <fullName evidence="3">Uncharacterized protein</fullName>
    </submittedName>
</protein>
<accession>A0A2M9D490</accession>
<reference evidence="3" key="1">
    <citation type="submission" date="2017-01" db="EMBL/GenBank/DDBJ databases">
        <title>Genomic analysis of Xuhuaishuia manganoxidans DY6-4.</title>
        <authorList>
            <person name="Wang X."/>
        </authorList>
    </citation>
    <scope>NUCLEOTIDE SEQUENCE</scope>
    <source>
        <strain evidence="3">DY6-4</strain>
        <plasmid evidence="3">unnamed</plasmid>
    </source>
</reference>
<comment type="similarity">
    <text evidence="1">Belongs to the NodU/CmcH family.</text>
</comment>
<dbReference type="InterPro" id="IPR051338">
    <property type="entry name" value="NodU/CmcH_Carbamoyltrnsfr"/>
</dbReference>
<dbReference type="RefSeq" id="WP_076981323.1">
    <property type="nucleotide sequence ID" value="NZ_CP019127.1"/>
</dbReference>
<dbReference type="Pfam" id="PF02543">
    <property type="entry name" value="Carbam_trans_N"/>
    <property type="match status" value="1"/>
</dbReference>
<dbReference type="Pfam" id="PF16861">
    <property type="entry name" value="Carbam_trans_C"/>
    <property type="match status" value="1"/>
</dbReference>
<geneLocation type="plasmid" evidence="3">
    <name>unnamed</name>
</geneLocation>
<proteinExistence type="inferred from homology"/>
<dbReference type="AlphaFoldDB" id="A0A1P8QYA9"/>
<dbReference type="OrthoDB" id="9780777at2"/>
<dbReference type="Gene3D" id="3.90.870.20">
    <property type="entry name" value="Carbamoyltransferase, C-terminal domain"/>
    <property type="match status" value="1"/>
</dbReference>
<evidence type="ECO:0000313" key="3">
    <source>
        <dbReference type="EMBL" id="APX91400.1"/>
    </source>
</evidence>
<dbReference type="PANTHER" id="PTHR34847">
    <property type="entry name" value="NODULATION PROTEIN U"/>
    <property type="match status" value="1"/>
</dbReference>
<dbReference type="InterPro" id="IPR038152">
    <property type="entry name" value="Carbam_trans_C_sf"/>
</dbReference>
<dbReference type="SUPFAM" id="SSF53067">
    <property type="entry name" value="Actin-like ATPase domain"/>
    <property type="match status" value="1"/>
</dbReference>
<dbReference type="CDD" id="cd24098">
    <property type="entry name" value="ASKHA_NBD_TobZ_N"/>
    <property type="match status" value="1"/>
</dbReference>
<dbReference type="InterPro" id="IPR043129">
    <property type="entry name" value="ATPase_NBD"/>
</dbReference>
<dbReference type="PANTHER" id="PTHR34847:SF1">
    <property type="entry name" value="NODULATION PROTEIN U"/>
    <property type="match status" value="1"/>
</dbReference>
<dbReference type="GO" id="GO:0003824">
    <property type="term" value="F:catalytic activity"/>
    <property type="evidence" value="ECO:0007669"/>
    <property type="project" value="InterPro"/>
</dbReference>
<sequence>MHIVGLSAYYHDSAACILKDGEIVAAAQEERFTRIKHDPGFPIHALRYCLEAAGIGPGEVDHVVFYDKPFLKFERLLETYLAFAPRGLRSFATSMPVWIKDKLFQKSTLLRSLGELDPEVDWSARLLFSEHHYSHAASAFYPSPFETAAVLTMDGVGEWTTTSLALGEGNRLAIRKELHFPHSLGLLYSAFTHHAGFKVNSGEYKLMGLAPYGEPRFADLIRDRLIDIREDGSFRLNMSYFDYCTGLTMTNPRFEELMGGPARSPESPLEQRDMDIAASIQEVTEEIILKLARHAARETGQRDLCLAGGVALNCAANGVLHRAGIFDRIWIQPAAGDAGGALGAALAVWHAMLDRPRTPPSAATPSVVAPAAPGGEGGAPAARAPMPPDRMRGAYLGPSYGAAEIEAQLTAAGAVFSRLSPEEAIDTAARALAGGQALGWMSGRMEFGPRALGGRSILADPRLPHMQRLLNLKVKFRESFRPFAPSVLRERLEDWFELDVDSPYMLLIADVAARRRRPPAPEEAGLEGMDRLRVTRSEIPAVTHVDGSARIQTVDADTAPAYHALLSRFEALTGCPVLANTSFNVRGEPIICTPDDAFRCFMGTDLDMLVIEDFVLVKHDQDPALRQDYRNMYELD</sequence>
<keyword evidence="3" id="KW-0614">Plasmid</keyword>
<evidence type="ECO:0000256" key="1">
    <source>
        <dbReference type="ARBA" id="ARBA00006129"/>
    </source>
</evidence>
<gene>
    <name evidence="3" type="ORF">BV394_16030</name>
</gene>
<name>A0A1P8QYA9_9RHOB</name>
<feature type="region of interest" description="Disordered" evidence="2">
    <location>
        <begin position="357"/>
        <end position="386"/>
    </location>
</feature>
<feature type="compositionally biased region" description="Low complexity" evidence="2">
    <location>
        <begin position="360"/>
        <end position="384"/>
    </location>
</feature>
<accession>A0A1P8QYA9</accession>
<dbReference type="Gene3D" id="3.30.420.40">
    <property type="match status" value="2"/>
</dbReference>